<keyword evidence="3" id="KW-1017">Isopeptide bond</keyword>
<dbReference type="FunFam" id="3.10.20.90:FF:000158">
    <property type="entry name" value="Polyubiquitin 5"/>
    <property type="match status" value="1"/>
</dbReference>
<evidence type="ECO:0000259" key="5">
    <source>
        <dbReference type="PROSITE" id="PS50053"/>
    </source>
</evidence>
<comment type="subcellular location">
    <subcellularLocation>
        <location evidence="1">Cytoplasm</location>
    </subcellularLocation>
</comment>
<dbReference type="InterPro" id="IPR000626">
    <property type="entry name" value="Ubiquitin-like_dom"/>
</dbReference>
<dbReference type="PRINTS" id="PR00348">
    <property type="entry name" value="UBIQUITIN"/>
</dbReference>
<dbReference type="SMART" id="SM00213">
    <property type="entry name" value="UBQ"/>
    <property type="match status" value="1"/>
</dbReference>
<dbReference type="SUPFAM" id="SSF54236">
    <property type="entry name" value="Ubiquitin-like"/>
    <property type="match status" value="1"/>
</dbReference>
<organism evidence="6">
    <name type="scientific">viral metagenome</name>
    <dbReference type="NCBI Taxonomy" id="1070528"/>
    <lineage>
        <taxon>unclassified sequences</taxon>
        <taxon>metagenomes</taxon>
        <taxon>organismal metagenomes</taxon>
    </lineage>
</organism>
<dbReference type="InterPro" id="IPR019954">
    <property type="entry name" value="Ubiquitin_CS"/>
</dbReference>
<feature type="domain" description="Ubiquitin-like" evidence="5">
    <location>
        <begin position="1"/>
        <end position="76"/>
    </location>
</feature>
<reference evidence="6" key="1">
    <citation type="journal article" date="2020" name="Nature">
        <title>Giant virus diversity and host interactions through global metagenomics.</title>
        <authorList>
            <person name="Schulz F."/>
            <person name="Roux S."/>
            <person name="Paez-Espino D."/>
            <person name="Jungbluth S."/>
            <person name="Walsh D.A."/>
            <person name="Denef V.J."/>
            <person name="McMahon K.D."/>
            <person name="Konstantinidis K.T."/>
            <person name="Eloe-Fadrosh E.A."/>
            <person name="Kyrpides N.C."/>
            <person name="Woyke T."/>
        </authorList>
    </citation>
    <scope>NUCLEOTIDE SEQUENCE</scope>
    <source>
        <strain evidence="6">GVMAG-M-3300023179-4</strain>
    </source>
</reference>
<evidence type="ECO:0000256" key="1">
    <source>
        <dbReference type="ARBA" id="ARBA00004496"/>
    </source>
</evidence>
<dbReference type="InterPro" id="IPR050158">
    <property type="entry name" value="Ubiquitin_ubiquitin-like"/>
</dbReference>
<evidence type="ECO:0000313" key="6">
    <source>
        <dbReference type="EMBL" id="QHT74019.1"/>
    </source>
</evidence>
<keyword evidence="2" id="KW-0963">Cytoplasm</keyword>
<dbReference type="InterPro" id="IPR019956">
    <property type="entry name" value="Ubiquitin_dom"/>
</dbReference>
<dbReference type="CDD" id="cd01803">
    <property type="entry name" value="Ubl_ubiquitin"/>
    <property type="match status" value="1"/>
</dbReference>
<sequence length="76" mass="8690">MQIFVKTLTGKTLTLEVEPTDNIENVKQKIQDKEGIPPDQQRLIFAGKQLEDGRTLQDYNIQKESTIHLVLRLRGG</sequence>
<dbReference type="PANTHER" id="PTHR10666">
    <property type="entry name" value="UBIQUITIN"/>
    <property type="match status" value="1"/>
</dbReference>
<keyword evidence="4" id="KW-0832">Ubl conjugation</keyword>
<dbReference type="PROSITE" id="PS00299">
    <property type="entry name" value="UBIQUITIN_1"/>
    <property type="match status" value="1"/>
</dbReference>
<dbReference type="EMBL" id="MN739836">
    <property type="protein sequence ID" value="QHT74019.1"/>
    <property type="molecule type" value="Genomic_DNA"/>
</dbReference>
<proteinExistence type="predicted"/>
<dbReference type="InterPro" id="IPR029071">
    <property type="entry name" value="Ubiquitin-like_domsf"/>
</dbReference>
<dbReference type="AlphaFoldDB" id="A0A6C0H0Q2"/>
<evidence type="ECO:0000256" key="3">
    <source>
        <dbReference type="ARBA" id="ARBA00022499"/>
    </source>
</evidence>
<dbReference type="Pfam" id="PF00240">
    <property type="entry name" value="ubiquitin"/>
    <property type="match status" value="1"/>
</dbReference>
<protein>
    <recommendedName>
        <fullName evidence="5">Ubiquitin-like domain-containing protein</fullName>
    </recommendedName>
</protein>
<dbReference type="Gene3D" id="3.10.20.90">
    <property type="entry name" value="Phosphatidylinositol 3-kinase Catalytic Subunit, Chain A, domain 1"/>
    <property type="match status" value="1"/>
</dbReference>
<evidence type="ECO:0000256" key="2">
    <source>
        <dbReference type="ARBA" id="ARBA00022490"/>
    </source>
</evidence>
<accession>A0A6C0H0Q2</accession>
<evidence type="ECO:0000256" key="4">
    <source>
        <dbReference type="ARBA" id="ARBA00022843"/>
    </source>
</evidence>
<name>A0A6C0H0Q2_9ZZZZ</name>
<dbReference type="GO" id="GO:0005737">
    <property type="term" value="C:cytoplasm"/>
    <property type="evidence" value="ECO:0007669"/>
    <property type="project" value="UniProtKB-SubCell"/>
</dbReference>
<dbReference type="PROSITE" id="PS50053">
    <property type="entry name" value="UBIQUITIN_2"/>
    <property type="match status" value="1"/>
</dbReference>